<comment type="caution">
    <text evidence="8">The sequence shown here is derived from an EMBL/GenBank/DDBJ whole genome shotgun (WGS) entry which is preliminary data.</text>
</comment>
<dbReference type="Proteomes" id="UP000725649">
    <property type="component" value="Unassembled WGS sequence"/>
</dbReference>
<comment type="similarity">
    <text evidence="2 6">Belongs to the class-I pyridoxal-phosphate-dependent aminotransferase family.</text>
</comment>
<dbReference type="Gene3D" id="3.40.640.10">
    <property type="entry name" value="Type I PLP-dependent aspartate aminotransferase-like (Major domain)"/>
    <property type="match status" value="1"/>
</dbReference>
<dbReference type="PANTHER" id="PTHR46383:SF1">
    <property type="entry name" value="ASPARTATE AMINOTRANSFERASE"/>
    <property type="match status" value="1"/>
</dbReference>
<evidence type="ECO:0000256" key="2">
    <source>
        <dbReference type="ARBA" id="ARBA00007441"/>
    </source>
</evidence>
<dbReference type="EMBL" id="SUVG01000005">
    <property type="protein sequence ID" value="MBE6421484.1"/>
    <property type="molecule type" value="Genomic_DNA"/>
</dbReference>
<dbReference type="InterPro" id="IPR015422">
    <property type="entry name" value="PyrdxlP-dep_Trfase_small"/>
</dbReference>
<dbReference type="InterPro" id="IPR004838">
    <property type="entry name" value="NHTrfase_class1_PyrdxlP-BS"/>
</dbReference>
<evidence type="ECO:0000259" key="7">
    <source>
        <dbReference type="Pfam" id="PF00155"/>
    </source>
</evidence>
<comment type="cofactor">
    <cofactor evidence="1 6">
        <name>pyridoxal 5'-phosphate</name>
        <dbReference type="ChEBI" id="CHEBI:597326"/>
    </cofactor>
</comment>
<dbReference type="InterPro" id="IPR004839">
    <property type="entry name" value="Aminotransferase_I/II_large"/>
</dbReference>
<organism evidence="8 9">
    <name type="scientific">Candidatus Avelusimicrobium gallicola</name>
    <dbReference type="NCBI Taxonomy" id="2562704"/>
    <lineage>
        <taxon>Bacteria</taxon>
        <taxon>Pseudomonadati</taxon>
        <taxon>Elusimicrobiota</taxon>
        <taxon>Elusimicrobia</taxon>
        <taxon>Elusimicrobiales</taxon>
        <taxon>Elusimicrobiaceae</taxon>
        <taxon>Candidatus Avelusimicrobium</taxon>
    </lineage>
</organism>
<keyword evidence="5" id="KW-0663">Pyridoxal phosphate</keyword>
<dbReference type="EC" id="2.6.1.-" evidence="6"/>
<evidence type="ECO:0000256" key="5">
    <source>
        <dbReference type="ARBA" id="ARBA00022898"/>
    </source>
</evidence>
<keyword evidence="4 6" id="KW-0808">Transferase</keyword>
<dbReference type="GO" id="GO:0006520">
    <property type="term" value="P:amino acid metabolic process"/>
    <property type="evidence" value="ECO:0007669"/>
    <property type="project" value="InterPro"/>
</dbReference>
<accession>A0A928DQZ5</accession>
<feature type="domain" description="Aminotransferase class I/classII large" evidence="7">
    <location>
        <begin position="33"/>
        <end position="380"/>
    </location>
</feature>
<proteinExistence type="inferred from homology"/>
<dbReference type="GO" id="GO:0008483">
    <property type="term" value="F:transaminase activity"/>
    <property type="evidence" value="ECO:0007669"/>
    <property type="project" value="UniProtKB-KW"/>
</dbReference>
<dbReference type="InterPro" id="IPR050596">
    <property type="entry name" value="AspAT/PAT-like"/>
</dbReference>
<dbReference type="InterPro" id="IPR015421">
    <property type="entry name" value="PyrdxlP-dep_Trfase_major"/>
</dbReference>
<dbReference type="CDD" id="cd00609">
    <property type="entry name" value="AAT_like"/>
    <property type="match status" value="1"/>
</dbReference>
<keyword evidence="3 6" id="KW-0032">Aminotransferase</keyword>
<dbReference type="GO" id="GO:0030170">
    <property type="term" value="F:pyridoxal phosphate binding"/>
    <property type="evidence" value="ECO:0007669"/>
    <property type="project" value="InterPro"/>
</dbReference>
<dbReference type="Pfam" id="PF00155">
    <property type="entry name" value="Aminotran_1_2"/>
    <property type="match status" value="1"/>
</dbReference>
<evidence type="ECO:0000313" key="8">
    <source>
        <dbReference type="EMBL" id="MBE6421484.1"/>
    </source>
</evidence>
<evidence type="ECO:0000256" key="1">
    <source>
        <dbReference type="ARBA" id="ARBA00001933"/>
    </source>
</evidence>
<gene>
    <name evidence="8" type="ORF">E7027_05075</name>
</gene>
<evidence type="ECO:0000256" key="4">
    <source>
        <dbReference type="ARBA" id="ARBA00022679"/>
    </source>
</evidence>
<dbReference type="Gene3D" id="3.90.1150.10">
    <property type="entry name" value="Aspartate Aminotransferase, domain 1"/>
    <property type="match status" value="1"/>
</dbReference>
<dbReference type="AlphaFoldDB" id="A0A928DQZ5"/>
<evidence type="ECO:0000256" key="6">
    <source>
        <dbReference type="RuleBase" id="RU000481"/>
    </source>
</evidence>
<name>A0A928DQZ5_9BACT</name>
<dbReference type="InterPro" id="IPR015424">
    <property type="entry name" value="PyrdxlP-dep_Trfase"/>
</dbReference>
<reference evidence="8" key="1">
    <citation type="submission" date="2019-04" db="EMBL/GenBank/DDBJ databases">
        <title>Evolution of Biomass-Degrading Anaerobic Consortia Revealed by Metagenomics.</title>
        <authorList>
            <person name="Peng X."/>
        </authorList>
    </citation>
    <scope>NUCLEOTIDE SEQUENCE</scope>
    <source>
        <strain evidence="8">SIG66</strain>
    </source>
</reference>
<dbReference type="PROSITE" id="PS00105">
    <property type="entry name" value="AA_TRANSFER_CLASS_1"/>
    <property type="match status" value="1"/>
</dbReference>
<evidence type="ECO:0000256" key="3">
    <source>
        <dbReference type="ARBA" id="ARBA00022576"/>
    </source>
</evidence>
<dbReference type="SUPFAM" id="SSF53383">
    <property type="entry name" value="PLP-dependent transferases"/>
    <property type="match status" value="1"/>
</dbReference>
<protein>
    <recommendedName>
        <fullName evidence="6">Aminotransferase</fullName>
        <ecNumber evidence="6">2.6.1.-</ecNumber>
    </recommendedName>
</protein>
<sequence length="402" mass="43337">MSISLSNRAERIGDSPTLKINAKARALKAAGQPVIHLGGGEPTYPAPQAAVDAIIQKAQSRKIKYSPSSGTPELKQAVLAYTEKQYGRRFEPAQVLVSAGAKQALFNFLLAVVNPGDEVVFAAPYWVSYPEMVRLAEGTPVIVRPASGLLATAEEILDAITPKTKAILLNSPCNPSGQIYPESTIKAVVEYAEKNNIFLVMDDIYHQLVFEGNTVPNPCAYAHEGKNLVIINGVSKLYGLTGLRIGWAVSAHTELIAAMGRMQAQSTSCNSDLSEVAAAAALLGDQACILDLRRILEDNRNALLAELAKIPHVKVEKPAGTFYSFADFSHYNADSEALAQYLLEKALVAVVPGKAFGADGYLRISYCADKASIVEGVRRIRWALDESAPNEIQIGDKLLTRD</sequence>
<dbReference type="PANTHER" id="PTHR46383">
    <property type="entry name" value="ASPARTATE AMINOTRANSFERASE"/>
    <property type="match status" value="1"/>
</dbReference>
<evidence type="ECO:0000313" key="9">
    <source>
        <dbReference type="Proteomes" id="UP000725649"/>
    </source>
</evidence>